<accession>A0A6B1F922</accession>
<dbReference type="Pfam" id="PF06206">
    <property type="entry name" value="CpeT"/>
    <property type="match status" value="1"/>
</dbReference>
<keyword evidence="2 3" id="KW-0456">Lyase</keyword>
<comment type="similarity">
    <text evidence="1 3">Belongs to the CpcT/CpeT biliprotein lyase family.</text>
</comment>
<gene>
    <name evidence="3" type="primary">cpcT</name>
    <name evidence="5" type="ORF">F4162_01570</name>
</gene>
<evidence type="ECO:0000256" key="2">
    <source>
        <dbReference type="ARBA" id="ARBA00023239"/>
    </source>
</evidence>
<feature type="compositionally biased region" description="Basic and acidic residues" evidence="4">
    <location>
        <begin position="205"/>
        <end position="218"/>
    </location>
</feature>
<evidence type="ECO:0000256" key="4">
    <source>
        <dbReference type="SAM" id="MobiDB-lite"/>
    </source>
</evidence>
<dbReference type="GO" id="GO:0017006">
    <property type="term" value="P:protein-tetrapyrrole linkage"/>
    <property type="evidence" value="ECO:0007669"/>
    <property type="project" value="UniProtKB-UniRule"/>
</dbReference>
<dbReference type="GO" id="GO:0016829">
    <property type="term" value="F:lyase activity"/>
    <property type="evidence" value="ECO:0007669"/>
    <property type="project" value="UniProtKB-KW"/>
</dbReference>
<feature type="region of interest" description="Disordered" evidence="4">
    <location>
        <begin position="196"/>
        <end position="218"/>
    </location>
</feature>
<evidence type="ECO:0000256" key="1">
    <source>
        <dbReference type="ARBA" id="ARBA00008206"/>
    </source>
</evidence>
<organism evidence="5">
    <name type="scientific">Synechococcus sp. SB0676_bin_10</name>
    <dbReference type="NCBI Taxonomy" id="2604869"/>
    <lineage>
        <taxon>Bacteria</taxon>
        <taxon>Bacillati</taxon>
        <taxon>Cyanobacteriota</taxon>
        <taxon>Cyanophyceae</taxon>
        <taxon>Synechococcales</taxon>
        <taxon>Synechococcaceae</taxon>
        <taxon>Synechococcus</taxon>
    </lineage>
</organism>
<dbReference type="PANTHER" id="PTHR35137">
    <property type="entry name" value="CHROMOPHORE LYASE CRL, CHLOROPLASTIC"/>
    <property type="match status" value="1"/>
</dbReference>
<dbReference type="InterPro" id="IPR038672">
    <property type="entry name" value="CpcT/CpeT_sf"/>
</dbReference>
<sequence length="218" mass="24709">MDDACFLRFCRLLAGRFTNQDQAAADPVHFAHIHVAFHPLEGASFGPLWYYSEQAYDHDLWSPYRQGVHRLVRQQGLVRVENYSLKDPVAAAGASRDAAIRATIQPDQLTPRLGCAMEFRANGTGGFTGCVERGCRCLIPRDGQLTYLVSEVEMDEERWISRDRGFDPRTHAQCWGSEHGALRFRLTRRYDQGIGPHWLQPLAPEEGRQPEGDVNRSP</sequence>
<dbReference type="HAMAP" id="MF_01460">
    <property type="entry name" value="Chrphore_lyase_CpxT"/>
    <property type="match status" value="1"/>
</dbReference>
<comment type="caution">
    <text evidence="5">The sequence shown here is derived from an EMBL/GenBank/DDBJ whole genome shotgun (WGS) entry which is preliminary data.</text>
</comment>
<proteinExistence type="inferred from homology"/>
<dbReference type="EC" id="4.-.-.-" evidence="3"/>
<protein>
    <recommendedName>
        <fullName evidence="3">Chromophore lyase CpcT/CpeT</fullName>
        <ecNumber evidence="3">4.-.-.-</ecNumber>
    </recommendedName>
</protein>
<evidence type="ECO:0000313" key="5">
    <source>
        <dbReference type="EMBL" id="MYG37714.1"/>
    </source>
</evidence>
<comment type="function">
    <text evidence="3">Covalently attaches a chromophore to Cys residue(s) of phycobiliproteins.</text>
</comment>
<dbReference type="Gene3D" id="2.40.128.590">
    <property type="entry name" value="CpcT/CpeT domain"/>
    <property type="match status" value="1"/>
</dbReference>
<dbReference type="AlphaFoldDB" id="A0A6B1F922"/>
<evidence type="ECO:0000256" key="3">
    <source>
        <dbReference type="HAMAP-Rule" id="MF_01460"/>
    </source>
</evidence>
<name>A0A6B1F922_9SYNE</name>
<reference evidence="5" key="1">
    <citation type="submission" date="2019-09" db="EMBL/GenBank/DDBJ databases">
        <title>Characterisation of the sponge microbiome using genome-centric metagenomics.</title>
        <authorList>
            <person name="Engelberts J.P."/>
            <person name="Robbins S.J."/>
            <person name="De Goeij J.M."/>
            <person name="Aranda M."/>
            <person name="Bell S.C."/>
            <person name="Webster N.S."/>
        </authorList>
    </citation>
    <scope>NUCLEOTIDE SEQUENCE</scope>
    <source>
        <strain evidence="5">SB0676_bin_10</strain>
    </source>
</reference>
<dbReference type="EMBL" id="VYDO01000061">
    <property type="protein sequence ID" value="MYG37714.1"/>
    <property type="molecule type" value="Genomic_DNA"/>
</dbReference>
<dbReference type="PANTHER" id="PTHR35137:SF1">
    <property type="entry name" value="CHROMOPHORE LYASE CRL, CHLOROPLASTIC"/>
    <property type="match status" value="1"/>
</dbReference>
<dbReference type="CDD" id="cd16338">
    <property type="entry name" value="CpcT"/>
    <property type="match status" value="1"/>
</dbReference>
<dbReference type="InterPro" id="IPR010404">
    <property type="entry name" value="CpcT/CpeT"/>
</dbReference>